<keyword evidence="6" id="KW-1185">Reference proteome</keyword>
<evidence type="ECO:0000256" key="2">
    <source>
        <dbReference type="ARBA" id="ARBA00023015"/>
    </source>
</evidence>
<gene>
    <name evidence="5" type="ORF">QN277_008802</name>
</gene>
<evidence type="ECO:0000256" key="4">
    <source>
        <dbReference type="SAM" id="MobiDB-lite"/>
    </source>
</evidence>
<feature type="region of interest" description="Disordered" evidence="4">
    <location>
        <begin position="185"/>
        <end position="206"/>
    </location>
</feature>
<keyword evidence="1" id="KW-0678">Repressor</keyword>
<feature type="compositionally biased region" description="Pro residues" evidence="4">
    <location>
        <begin position="66"/>
        <end position="81"/>
    </location>
</feature>
<keyword evidence="2" id="KW-0805">Transcription regulation</keyword>
<feature type="compositionally biased region" description="Polar residues" evidence="4">
    <location>
        <begin position="131"/>
        <end position="145"/>
    </location>
</feature>
<evidence type="ECO:0000313" key="5">
    <source>
        <dbReference type="EMBL" id="KAK4255864.1"/>
    </source>
</evidence>
<protein>
    <submittedName>
        <fullName evidence="5">Uncharacterized protein</fullName>
    </submittedName>
</protein>
<reference evidence="5" key="1">
    <citation type="submission" date="2023-10" db="EMBL/GenBank/DDBJ databases">
        <title>Chromosome-level genome of the transformable northern wattle, Acacia crassicarpa.</title>
        <authorList>
            <person name="Massaro I."/>
            <person name="Sinha N.R."/>
            <person name="Poethig S."/>
            <person name="Leichty A.R."/>
        </authorList>
    </citation>
    <scope>NUCLEOTIDE SEQUENCE</scope>
    <source>
        <strain evidence="5">Acra3RX</strain>
        <tissue evidence="5">Leaf</tissue>
    </source>
</reference>
<evidence type="ECO:0000256" key="1">
    <source>
        <dbReference type="ARBA" id="ARBA00022491"/>
    </source>
</evidence>
<evidence type="ECO:0000256" key="3">
    <source>
        <dbReference type="ARBA" id="ARBA00023163"/>
    </source>
</evidence>
<feature type="compositionally biased region" description="Low complexity" evidence="4">
    <location>
        <begin position="252"/>
        <end position="271"/>
    </location>
</feature>
<feature type="compositionally biased region" description="Low complexity" evidence="4">
    <location>
        <begin position="96"/>
        <end position="112"/>
    </location>
</feature>
<accession>A0AAE1M8J8</accession>
<dbReference type="AlphaFoldDB" id="A0AAE1M8J8"/>
<dbReference type="GO" id="GO:0003700">
    <property type="term" value="F:DNA-binding transcription factor activity"/>
    <property type="evidence" value="ECO:0007669"/>
    <property type="project" value="InterPro"/>
</dbReference>
<dbReference type="PANTHER" id="PTHR33388:SF1">
    <property type="entry name" value="PROTEIN SPEAR2"/>
    <property type="match status" value="1"/>
</dbReference>
<dbReference type="InterPro" id="IPR040356">
    <property type="entry name" value="SPEAR"/>
</dbReference>
<sequence>MTQKDQTKKRSNSSGGGGGLRGRGRFSGKKQDPGPKVSKRGPGIAFLERERIQNEQRRQVAATISPTPPPPPPPSSPPPSPRISYLPLQLPGFHHSNQLSSSSPVPLQSSSNGVSMNFPHESNPPSGWAPRTQQYQQRSSSMVNVPSENLAVPVDYYSKEPPSNQNNSSSFVVPMDKHMVVLERSRSHPLSKDKGVPPAASSFNFKSNETESTNYLNFGEAPSAFRKVPSCPTTLSEPNSKKNKNLHGDFMSLAPPISPSESESTSTFPAAFHNQELPPRSQGTEEDQIPYRQQPRLRNSFPTKEEEEAQSVQTTETNKYGNCNSENGESLDLDLHL</sequence>
<feature type="compositionally biased region" description="Basic and acidic residues" evidence="4">
    <location>
        <begin position="47"/>
        <end position="58"/>
    </location>
</feature>
<dbReference type="PANTHER" id="PTHR33388">
    <property type="entry name" value="OS01G0212500 PROTEIN"/>
    <property type="match status" value="1"/>
</dbReference>
<feature type="compositionally biased region" description="Polar residues" evidence="4">
    <location>
        <begin position="310"/>
        <end position="328"/>
    </location>
</feature>
<feature type="region of interest" description="Disordered" evidence="4">
    <location>
        <begin position="220"/>
        <end position="337"/>
    </location>
</feature>
<name>A0AAE1M8J8_9FABA</name>
<feature type="region of interest" description="Disordered" evidence="4">
    <location>
        <begin position="1"/>
        <end position="145"/>
    </location>
</feature>
<dbReference type="Proteomes" id="UP001293593">
    <property type="component" value="Unassembled WGS sequence"/>
</dbReference>
<feature type="compositionally biased region" description="Basic and acidic residues" evidence="4">
    <location>
        <begin position="185"/>
        <end position="195"/>
    </location>
</feature>
<proteinExistence type="predicted"/>
<organism evidence="5 6">
    <name type="scientific">Acacia crassicarpa</name>
    <name type="common">northern wattle</name>
    <dbReference type="NCBI Taxonomy" id="499986"/>
    <lineage>
        <taxon>Eukaryota</taxon>
        <taxon>Viridiplantae</taxon>
        <taxon>Streptophyta</taxon>
        <taxon>Embryophyta</taxon>
        <taxon>Tracheophyta</taxon>
        <taxon>Spermatophyta</taxon>
        <taxon>Magnoliopsida</taxon>
        <taxon>eudicotyledons</taxon>
        <taxon>Gunneridae</taxon>
        <taxon>Pentapetalae</taxon>
        <taxon>rosids</taxon>
        <taxon>fabids</taxon>
        <taxon>Fabales</taxon>
        <taxon>Fabaceae</taxon>
        <taxon>Caesalpinioideae</taxon>
        <taxon>mimosoid clade</taxon>
        <taxon>Acacieae</taxon>
        <taxon>Acacia</taxon>
    </lineage>
</organism>
<evidence type="ECO:0000313" key="6">
    <source>
        <dbReference type="Proteomes" id="UP001293593"/>
    </source>
</evidence>
<dbReference type="EMBL" id="JAWXYG010000013">
    <property type="protein sequence ID" value="KAK4255864.1"/>
    <property type="molecule type" value="Genomic_DNA"/>
</dbReference>
<comment type="caution">
    <text evidence="5">The sequence shown here is derived from an EMBL/GenBank/DDBJ whole genome shotgun (WGS) entry which is preliminary data.</text>
</comment>
<keyword evidence="3" id="KW-0804">Transcription</keyword>